<evidence type="ECO:0008006" key="3">
    <source>
        <dbReference type="Google" id="ProtNLM"/>
    </source>
</evidence>
<reference evidence="1 2" key="1">
    <citation type="submission" date="2014-12" db="EMBL/GenBank/DDBJ databases">
        <title>Draft genome sequence of Terrisporobacter sp. 08-306576, isolated from the blood culture of a bacteremia patient.</title>
        <authorList>
            <person name="Lund L.C."/>
            <person name="Sydenham T.V."/>
            <person name="Hogh S.V."/>
            <person name="Skov M.N."/>
            <person name="Kemp M."/>
            <person name="Justesen U.S."/>
        </authorList>
    </citation>
    <scope>NUCLEOTIDE SEQUENCE [LARGE SCALE GENOMIC DNA]</scope>
    <source>
        <strain evidence="1 2">08-306576</strain>
    </source>
</reference>
<evidence type="ECO:0000313" key="2">
    <source>
        <dbReference type="Proteomes" id="UP000031189"/>
    </source>
</evidence>
<dbReference type="EMBL" id="JWHR01000151">
    <property type="protein sequence ID" value="KHS55752.1"/>
    <property type="molecule type" value="Genomic_DNA"/>
</dbReference>
<protein>
    <recommendedName>
        <fullName evidence="3">Zinc-ribbon domain-containing protein</fullName>
    </recommendedName>
</protein>
<dbReference type="AlphaFoldDB" id="A0A0B3W0F7"/>
<comment type="caution">
    <text evidence="1">The sequence shown here is derived from an EMBL/GenBank/DDBJ whole genome shotgun (WGS) entry which is preliminary data.</text>
</comment>
<dbReference type="OrthoDB" id="9847436at2"/>
<dbReference type="Proteomes" id="UP000031189">
    <property type="component" value="Unassembled WGS sequence"/>
</dbReference>
<sequence>MICRKCGAVIKHNEEYCRKCGALVINFKQVENKNLKNLCVENNAKGKWEAFINRISNKEAKAHKVEEANKHNLDINNLGSLVNKYNKVVKNTLSENNSIKGKNINLDKDFSDDIGDIIKNLFKL</sequence>
<organism evidence="1 2">
    <name type="scientific">Terrisporobacter othiniensis</name>
    <dbReference type="NCBI Taxonomy" id="1577792"/>
    <lineage>
        <taxon>Bacteria</taxon>
        <taxon>Bacillati</taxon>
        <taxon>Bacillota</taxon>
        <taxon>Clostridia</taxon>
        <taxon>Peptostreptococcales</taxon>
        <taxon>Peptostreptococcaceae</taxon>
        <taxon>Terrisporobacter</taxon>
    </lineage>
</organism>
<evidence type="ECO:0000313" key="1">
    <source>
        <dbReference type="EMBL" id="KHS55752.1"/>
    </source>
</evidence>
<keyword evidence="2" id="KW-1185">Reference proteome</keyword>
<name>A0A0B3W0F7_9FIRM</name>
<proteinExistence type="predicted"/>
<gene>
    <name evidence="1" type="ORF">QX51_17850</name>
</gene>
<accession>A0A0B3W0F7</accession>
<dbReference type="RefSeq" id="WP_039681257.1">
    <property type="nucleotide sequence ID" value="NZ_JWHR01000151.1"/>
</dbReference>